<accession>A0A409XZY3</accession>
<keyword evidence="3" id="KW-1185">Reference proteome</keyword>
<dbReference type="InParanoid" id="A0A409XZY3"/>
<dbReference type="AlphaFoldDB" id="A0A409XZY3"/>
<proteinExistence type="predicted"/>
<evidence type="ECO:0000313" key="2">
    <source>
        <dbReference type="EMBL" id="PPQ96330.1"/>
    </source>
</evidence>
<feature type="compositionally biased region" description="Acidic residues" evidence="1">
    <location>
        <begin position="57"/>
        <end position="73"/>
    </location>
</feature>
<feature type="compositionally biased region" description="Basic and acidic residues" evidence="1">
    <location>
        <begin position="41"/>
        <end position="55"/>
    </location>
</feature>
<dbReference type="EMBL" id="NHYE01001379">
    <property type="protein sequence ID" value="PPQ96330.1"/>
    <property type="molecule type" value="Genomic_DNA"/>
</dbReference>
<organism evidence="2 3">
    <name type="scientific">Gymnopilus dilepis</name>
    <dbReference type="NCBI Taxonomy" id="231916"/>
    <lineage>
        <taxon>Eukaryota</taxon>
        <taxon>Fungi</taxon>
        <taxon>Dikarya</taxon>
        <taxon>Basidiomycota</taxon>
        <taxon>Agaricomycotina</taxon>
        <taxon>Agaricomycetes</taxon>
        <taxon>Agaricomycetidae</taxon>
        <taxon>Agaricales</taxon>
        <taxon>Agaricineae</taxon>
        <taxon>Hymenogastraceae</taxon>
        <taxon>Gymnopilus</taxon>
    </lineage>
</organism>
<reference evidence="2 3" key="1">
    <citation type="journal article" date="2018" name="Evol. Lett.">
        <title>Horizontal gene cluster transfer increased hallucinogenic mushroom diversity.</title>
        <authorList>
            <person name="Reynolds H.T."/>
            <person name="Vijayakumar V."/>
            <person name="Gluck-Thaler E."/>
            <person name="Korotkin H.B."/>
            <person name="Matheny P.B."/>
            <person name="Slot J.C."/>
        </authorList>
    </citation>
    <scope>NUCLEOTIDE SEQUENCE [LARGE SCALE GENOMIC DNA]</scope>
    <source>
        <strain evidence="2 3">SRW20</strain>
    </source>
</reference>
<protein>
    <submittedName>
        <fullName evidence="2">Uncharacterized protein</fullName>
    </submittedName>
</protein>
<name>A0A409XZY3_9AGAR</name>
<comment type="caution">
    <text evidence="2">The sequence shown here is derived from an EMBL/GenBank/DDBJ whole genome shotgun (WGS) entry which is preliminary data.</text>
</comment>
<sequence>MVIQAAGAPDHMYSLHGRTVVFPVKTGVRARPPYTIQVKTPTKDIELRDGRRGEGAADLDADAKAEEEDEETDFEIKDDADSAMDTTKGN</sequence>
<dbReference type="Proteomes" id="UP000284706">
    <property type="component" value="Unassembled WGS sequence"/>
</dbReference>
<evidence type="ECO:0000256" key="1">
    <source>
        <dbReference type="SAM" id="MobiDB-lite"/>
    </source>
</evidence>
<gene>
    <name evidence="2" type="ORF">CVT26_004956</name>
</gene>
<feature type="region of interest" description="Disordered" evidence="1">
    <location>
        <begin position="40"/>
        <end position="90"/>
    </location>
</feature>
<evidence type="ECO:0000313" key="3">
    <source>
        <dbReference type="Proteomes" id="UP000284706"/>
    </source>
</evidence>